<name>A0AAW1XR84_RUBAR</name>
<sequence length="340" mass="39675">MIQLLSWNCQGLGRALTIQNLGDLTHAHASSVLFLCETKQLDFRVNQIRRQFGFYKGRSIKPIDSAGGLTFWWKPDVNVEFLFSSKYFIDTVITVKCDGYVFRATWFYGPSYRADKAYFWQSISHLSTNHSCPWICSGDFNEILDSNEKEGGVSLSWNRPHYLQNFMNCNDLVDIGFCGQKYTWENRRETNDLIRERLDRALVNCHWFTSWLDSSVIHSARIGSDHFPLIINHVPPHEKSSRSFKFEAMWVDDPKCGQIIQQEWRLLSTNNSFISWNMNLAACKKALDPWSKRKFPNNRKLINSISSELSLVQACNLIDRIKENELSLELSRLWDLEETY</sequence>
<dbReference type="InterPro" id="IPR036691">
    <property type="entry name" value="Endo/exonu/phosph_ase_sf"/>
</dbReference>
<dbReference type="Proteomes" id="UP001457282">
    <property type="component" value="Unassembled WGS sequence"/>
</dbReference>
<dbReference type="GO" id="GO:0003824">
    <property type="term" value="F:catalytic activity"/>
    <property type="evidence" value="ECO:0007669"/>
    <property type="project" value="InterPro"/>
</dbReference>
<dbReference type="EMBL" id="JBEDUW010000003">
    <property type="protein sequence ID" value="KAK9939297.1"/>
    <property type="molecule type" value="Genomic_DNA"/>
</dbReference>
<comment type="caution">
    <text evidence="2">The sequence shown here is derived from an EMBL/GenBank/DDBJ whole genome shotgun (WGS) entry which is preliminary data.</text>
</comment>
<organism evidence="2 3">
    <name type="scientific">Rubus argutus</name>
    <name type="common">Southern blackberry</name>
    <dbReference type="NCBI Taxonomy" id="59490"/>
    <lineage>
        <taxon>Eukaryota</taxon>
        <taxon>Viridiplantae</taxon>
        <taxon>Streptophyta</taxon>
        <taxon>Embryophyta</taxon>
        <taxon>Tracheophyta</taxon>
        <taxon>Spermatophyta</taxon>
        <taxon>Magnoliopsida</taxon>
        <taxon>eudicotyledons</taxon>
        <taxon>Gunneridae</taxon>
        <taxon>Pentapetalae</taxon>
        <taxon>rosids</taxon>
        <taxon>fabids</taxon>
        <taxon>Rosales</taxon>
        <taxon>Rosaceae</taxon>
        <taxon>Rosoideae</taxon>
        <taxon>Rosoideae incertae sedis</taxon>
        <taxon>Rubus</taxon>
    </lineage>
</organism>
<dbReference type="Gene3D" id="3.60.10.10">
    <property type="entry name" value="Endonuclease/exonuclease/phosphatase"/>
    <property type="match status" value="1"/>
</dbReference>
<evidence type="ECO:0000259" key="1">
    <source>
        <dbReference type="Pfam" id="PF03372"/>
    </source>
</evidence>
<evidence type="ECO:0000313" key="2">
    <source>
        <dbReference type="EMBL" id="KAK9939297.1"/>
    </source>
</evidence>
<proteinExistence type="predicted"/>
<gene>
    <name evidence="2" type="ORF">M0R45_015996</name>
</gene>
<dbReference type="Pfam" id="PF03372">
    <property type="entry name" value="Exo_endo_phos"/>
    <property type="match status" value="1"/>
</dbReference>
<accession>A0AAW1XR84</accession>
<dbReference type="InterPro" id="IPR005135">
    <property type="entry name" value="Endo/exonuclease/phosphatase"/>
</dbReference>
<protein>
    <recommendedName>
        <fullName evidence="1">Endonuclease/exonuclease/phosphatase domain-containing protein</fullName>
    </recommendedName>
</protein>
<reference evidence="2 3" key="1">
    <citation type="journal article" date="2023" name="G3 (Bethesda)">
        <title>A chromosome-length genome assembly and annotation of blackberry (Rubus argutus, cv. 'Hillquist').</title>
        <authorList>
            <person name="Bruna T."/>
            <person name="Aryal R."/>
            <person name="Dudchenko O."/>
            <person name="Sargent D.J."/>
            <person name="Mead D."/>
            <person name="Buti M."/>
            <person name="Cavallini A."/>
            <person name="Hytonen T."/>
            <person name="Andres J."/>
            <person name="Pham M."/>
            <person name="Weisz D."/>
            <person name="Mascagni F."/>
            <person name="Usai G."/>
            <person name="Natali L."/>
            <person name="Bassil N."/>
            <person name="Fernandez G.E."/>
            <person name="Lomsadze A."/>
            <person name="Armour M."/>
            <person name="Olukolu B."/>
            <person name="Poorten T."/>
            <person name="Britton C."/>
            <person name="Davik J."/>
            <person name="Ashrafi H."/>
            <person name="Aiden E.L."/>
            <person name="Borodovsky M."/>
            <person name="Worthington M."/>
        </authorList>
    </citation>
    <scope>NUCLEOTIDE SEQUENCE [LARGE SCALE GENOMIC DNA]</scope>
    <source>
        <strain evidence="2">PI 553951</strain>
    </source>
</reference>
<keyword evidence="3" id="KW-1185">Reference proteome</keyword>
<dbReference type="SUPFAM" id="SSF56219">
    <property type="entry name" value="DNase I-like"/>
    <property type="match status" value="1"/>
</dbReference>
<evidence type="ECO:0000313" key="3">
    <source>
        <dbReference type="Proteomes" id="UP001457282"/>
    </source>
</evidence>
<dbReference type="PANTHER" id="PTHR33710:SF77">
    <property type="entry name" value="DNASE I-LIKE SUPERFAMILY PROTEIN"/>
    <property type="match status" value="1"/>
</dbReference>
<dbReference type="PANTHER" id="PTHR33710">
    <property type="entry name" value="BNAC02G09200D PROTEIN"/>
    <property type="match status" value="1"/>
</dbReference>
<feature type="domain" description="Endonuclease/exonuclease/phosphatase" evidence="1">
    <location>
        <begin position="5"/>
        <end position="226"/>
    </location>
</feature>
<dbReference type="AlphaFoldDB" id="A0AAW1XR84"/>